<dbReference type="AlphaFoldDB" id="A0A6J6IVZ7"/>
<proteinExistence type="predicted"/>
<organism evidence="1">
    <name type="scientific">freshwater metagenome</name>
    <dbReference type="NCBI Taxonomy" id="449393"/>
    <lineage>
        <taxon>unclassified sequences</taxon>
        <taxon>metagenomes</taxon>
        <taxon>ecological metagenomes</taxon>
    </lineage>
</organism>
<sequence>MKVVKKPRLHSIGFSKVIDPRHIVPIQLNIFTPVGTAISIVVKAKNGSSTEPVTYMWWAQTVIDKAAIAMVA</sequence>
<name>A0A6J6IVZ7_9ZZZZ</name>
<evidence type="ECO:0000313" key="1">
    <source>
        <dbReference type="EMBL" id="CAB4628700.1"/>
    </source>
</evidence>
<accession>A0A6J6IVZ7</accession>
<gene>
    <name evidence="1" type="ORF">UFOPK2106_00095</name>
</gene>
<dbReference type="EMBL" id="CAEZVS010000006">
    <property type="protein sequence ID" value="CAB4628700.1"/>
    <property type="molecule type" value="Genomic_DNA"/>
</dbReference>
<reference evidence="1" key="1">
    <citation type="submission" date="2020-05" db="EMBL/GenBank/DDBJ databases">
        <authorList>
            <person name="Chiriac C."/>
            <person name="Salcher M."/>
            <person name="Ghai R."/>
            <person name="Kavagutti S V."/>
        </authorList>
    </citation>
    <scope>NUCLEOTIDE SEQUENCE</scope>
</reference>
<protein>
    <submittedName>
        <fullName evidence="1">Unannotated protein</fullName>
    </submittedName>
</protein>